<gene>
    <name evidence="13" type="ORF">SAMN05444972_11124</name>
</gene>
<comment type="function">
    <text evidence="2">Catalyzes the dismutation of two molecules of 6,7-dimethyl-8-ribityllumazine, resulting in the formation of riboflavin and 5-amino-6-(D-ribitylamino)uracil.</text>
</comment>
<organism evidence="13 14">
    <name type="scientific">Marininema halotolerans</name>
    <dbReference type="NCBI Taxonomy" id="1155944"/>
    <lineage>
        <taxon>Bacteria</taxon>
        <taxon>Bacillati</taxon>
        <taxon>Bacillota</taxon>
        <taxon>Bacilli</taxon>
        <taxon>Bacillales</taxon>
        <taxon>Thermoactinomycetaceae</taxon>
        <taxon>Marininema</taxon>
    </lineage>
</organism>
<evidence type="ECO:0000256" key="11">
    <source>
        <dbReference type="PROSITE-ProRule" id="PRU00524"/>
    </source>
</evidence>
<evidence type="ECO:0000259" key="12">
    <source>
        <dbReference type="PROSITE" id="PS51177"/>
    </source>
</evidence>
<comment type="catalytic activity">
    <reaction evidence="1">
        <text>2 6,7-dimethyl-8-(1-D-ribityl)lumazine + H(+) = 5-amino-6-(D-ribitylamino)uracil + riboflavin</text>
        <dbReference type="Rhea" id="RHEA:20772"/>
        <dbReference type="ChEBI" id="CHEBI:15378"/>
        <dbReference type="ChEBI" id="CHEBI:15934"/>
        <dbReference type="ChEBI" id="CHEBI:57986"/>
        <dbReference type="ChEBI" id="CHEBI:58201"/>
        <dbReference type="EC" id="2.5.1.9"/>
    </reaction>
</comment>
<dbReference type="RefSeq" id="WP_091838318.1">
    <property type="nucleotide sequence ID" value="NZ_FPAA01000011.1"/>
</dbReference>
<dbReference type="EMBL" id="FPAA01000011">
    <property type="protein sequence ID" value="SFS91967.1"/>
    <property type="molecule type" value="Genomic_DNA"/>
</dbReference>
<evidence type="ECO:0000256" key="9">
    <source>
        <dbReference type="ARBA" id="ARBA00022737"/>
    </source>
</evidence>
<evidence type="ECO:0000256" key="6">
    <source>
        <dbReference type="ARBA" id="ARBA00013950"/>
    </source>
</evidence>
<feature type="domain" description="Lumazine-binding" evidence="12">
    <location>
        <begin position="97"/>
        <end position="193"/>
    </location>
</feature>
<feature type="repeat" description="Lumazine-binding" evidence="11">
    <location>
        <begin position="1"/>
        <end position="96"/>
    </location>
</feature>
<dbReference type="Proteomes" id="UP000198660">
    <property type="component" value="Unassembled WGS sequence"/>
</dbReference>
<dbReference type="Pfam" id="PF00677">
    <property type="entry name" value="Lum_binding"/>
    <property type="match status" value="2"/>
</dbReference>
<dbReference type="FunFam" id="2.40.30.20:FF:000004">
    <property type="entry name" value="Riboflavin synthase, alpha subunit"/>
    <property type="match status" value="1"/>
</dbReference>
<keyword evidence="7" id="KW-0686">Riboflavin biosynthesis</keyword>
<dbReference type="PIRSF" id="PIRSF000498">
    <property type="entry name" value="Riboflavin_syn_A"/>
    <property type="match status" value="1"/>
</dbReference>
<sequence length="210" mass="22638">MFTGLVEEVGTIRMLDRKGMAMRLSVEAESVLKGVAIGDSIAVNGVCLTVTDFASDRFAVDVMPETMKHSNLGQLSPGATVNLERALAVGDRLGGHFVQGHVDGVGKIRSRKPVENAVLFHIQVPRDLTRTMVEKGSVTVNGISLTLVTVEKEAFTVSIIPHTLEHTQLRDAKPGDVVNIETDMLGKVVAKLMGENNHKMTAESLSDFGF</sequence>
<keyword evidence="14" id="KW-1185">Reference proteome</keyword>
<dbReference type="InterPro" id="IPR017938">
    <property type="entry name" value="Riboflavin_synthase-like_b-brl"/>
</dbReference>
<evidence type="ECO:0000313" key="13">
    <source>
        <dbReference type="EMBL" id="SFS91967.1"/>
    </source>
</evidence>
<proteinExistence type="predicted"/>
<keyword evidence="9" id="KW-0677">Repeat</keyword>
<evidence type="ECO:0000256" key="5">
    <source>
        <dbReference type="ARBA" id="ARBA00012827"/>
    </source>
</evidence>
<keyword evidence="8" id="KW-0808">Transferase</keyword>
<comment type="pathway">
    <text evidence="3">Cofactor biosynthesis; riboflavin biosynthesis; riboflavin from 2-hydroxy-3-oxobutyl phosphate and 5-amino-6-(D-ribitylamino)uracil: step 2/2.</text>
</comment>
<dbReference type="GO" id="GO:0004746">
    <property type="term" value="F:riboflavin synthase activity"/>
    <property type="evidence" value="ECO:0007669"/>
    <property type="project" value="UniProtKB-UniRule"/>
</dbReference>
<dbReference type="InterPro" id="IPR001783">
    <property type="entry name" value="Lumazine-bd"/>
</dbReference>
<dbReference type="AlphaFoldDB" id="A0A1I6TSI3"/>
<evidence type="ECO:0000256" key="10">
    <source>
        <dbReference type="NCBIfam" id="TIGR00187"/>
    </source>
</evidence>
<dbReference type="FunFam" id="2.40.30.20:FF:000003">
    <property type="entry name" value="Riboflavin synthase, alpha subunit"/>
    <property type="match status" value="1"/>
</dbReference>
<evidence type="ECO:0000256" key="8">
    <source>
        <dbReference type="ARBA" id="ARBA00022679"/>
    </source>
</evidence>
<dbReference type="PANTHER" id="PTHR21098">
    <property type="entry name" value="RIBOFLAVIN SYNTHASE ALPHA CHAIN"/>
    <property type="match status" value="1"/>
</dbReference>
<feature type="domain" description="Lumazine-binding" evidence="12">
    <location>
        <begin position="1"/>
        <end position="96"/>
    </location>
</feature>
<protein>
    <recommendedName>
        <fullName evidence="6 10">Riboflavin synthase</fullName>
        <ecNumber evidence="5 10">2.5.1.9</ecNumber>
    </recommendedName>
</protein>
<dbReference type="PANTHER" id="PTHR21098:SF12">
    <property type="entry name" value="RIBOFLAVIN SYNTHASE"/>
    <property type="match status" value="1"/>
</dbReference>
<dbReference type="Gene3D" id="2.40.30.20">
    <property type="match status" value="2"/>
</dbReference>
<accession>A0A1I6TSI3</accession>
<feature type="repeat" description="Lumazine-binding" evidence="11">
    <location>
        <begin position="97"/>
        <end position="193"/>
    </location>
</feature>
<evidence type="ECO:0000256" key="3">
    <source>
        <dbReference type="ARBA" id="ARBA00004887"/>
    </source>
</evidence>
<evidence type="ECO:0000313" key="14">
    <source>
        <dbReference type="Proteomes" id="UP000198660"/>
    </source>
</evidence>
<dbReference type="PROSITE" id="PS51177">
    <property type="entry name" value="LUMAZINE_BIND"/>
    <property type="match status" value="2"/>
</dbReference>
<dbReference type="CDD" id="cd00402">
    <property type="entry name" value="Riboflavin_synthase_like"/>
    <property type="match status" value="1"/>
</dbReference>
<dbReference type="NCBIfam" id="NF006767">
    <property type="entry name" value="PRK09289.1"/>
    <property type="match status" value="1"/>
</dbReference>
<dbReference type="NCBIfam" id="NF009566">
    <property type="entry name" value="PRK13020.1"/>
    <property type="match status" value="1"/>
</dbReference>
<dbReference type="SUPFAM" id="SSF63380">
    <property type="entry name" value="Riboflavin synthase domain-like"/>
    <property type="match status" value="2"/>
</dbReference>
<evidence type="ECO:0000256" key="4">
    <source>
        <dbReference type="ARBA" id="ARBA00011233"/>
    </source>
</evidence>
<name>A0A1I6TSI3_9BACL</name>
<dbReference type="EC" id="2.5.1.9" evidence="5 10"/>
<dbReference type="GO" id="GO:0009231">
    <property type="term" value="P:riboflavin biosynthetic process"/>
    <property type="evidence" value="ECO:0007669"/>
    <property type="project" value="UniProtKB-KW"/>
</dbReference>
<comment type="subunit">
    <text evidence="4">Homotrimer.</text>
</comment>
<dbReference type="OrthoDB" id="9788537at2"/>
<dbReference type="InterPro" id="IPR023366">
    <property type="entry name" value="ATP_synth_asu-like_sf"/>
</dbReference>
<evidence type="ECO:0000256" key="1">
    <source>
        <dbReference type="ARBA" id="ARBA00000968"/>
    </source>
</evidence>
<evidence type="ECO:0000256" key="2">
    <source>
        <dbReference type="ARBA" id="ARBA00002803"/>
    </source>
</evidence>
<dbReference type="InterPro" id="IPR026017">
    <property type="entry name" value="Lumazine-bd_dom"/>
</dbReference>
<reference evidence="14" key="1">
    <citation type="submission" date="2016-10" db="EMBL/GenBank/DDBJ databases">
        <authorList>
            <person name="Varghese N."/>
            <person name="Submissions S."/>
        </authorList>
    </citation>
    <scope>NUCLEOTIDE SEQUENCE [LARGE SCALE GENOMIC DNA]</scope>
    <source>
        <strain evidence="14">DSM 45789</strain>
    </source>
</reference>
<evidence type="ECO:0000256" key="7">
    <source>
        <dbReference type="ARBA" id="ARBA00022619"/>
    </source>
</evidence>
<dbReference type="NCBIfam" id="TIGR00187">
    <property type="entry name" value="ribE"/>
    <property type="match status" value="1"/>
</dbReference>